<evidence type="ECO:0000313" key="2">
    <source>
        <dbReference type="EMBL" id="KAE8722122.1"/>
    </source>
</evidence>
<sequence>MAFKASVTTVLLSLTLVLFTLVSAQSPPPPSCPTTNLTVCLFQPNNPGCCSILAGLGINARVCLCSVLRNLSIAGINIGSLLPFSVLNAIVNVTLGNCNIQVLPGSC</sequence>
<dbReference type="EMBL" id="VEPZ02000572">
    <property type="protein sequence ID" value="KAE8722122.1"/>
    <property type="molecule type" value="Genomic_DNA"/>
</dbReference>
<organism evidence="2 3">
    <name type="scientific">Hibiscus syriacus</name>
    <name type="common">Rose of Sharon</name>
    <dbReference type="NCBI Taxonomy" id="106335"/>
    <lineage>
        <taxon>Eukaryota</taxon>
        <taxon>Viridiplantae</taxon>
        <taxon>Streptophyta</taxon>
        <taxon>Embryophyta</taxon>
        <taxon>Tracheophyta</taxon>
        <taxon>Spermatophyta</taxon>
        <taxon>Magnoliopsida</taxon>
        <taxon>eudicotyledons</taxon>
        <taxon>Gunneridae</taxon>
        <taxon>Pentapetalae</taxon>
        <taxon>rosids</taxon>
        <taxon>malvids</taxon>
        <taxon>Malvales</taxon>
        <taxon>Malvaceae</taxon>
        <taxon>Malvoideae</taxon>
        <taxon>Hibiscus</taxon>
    </lineage>
</organism>
<reference evidence="2" key="1">
    <citation type="submission" date="2019-09" db="EMBL/GenBank/DDBJ databases">
        <title>Draft genome information of white flower Hibiscus syriacus.</title>
        <authorList>
            <person name="Kim Y.-M."/>
        </authorList>
    </citation>
    <scope>NUCLEOTIDE SEQUENCE [LARGE SCALE GENOMIC DNA]</scope>
    <source>
        <strain evidence="2">YM2019G1</strain>
    </source>
</reference>
<keyword evidence="3" id="KW-1185">Reference proteome</keyword>
<evidence type="ECO:0008006" key="4">
    <source>
        <dbReference type="Google" id="ProtNLM"/>
    </source>
</evidence>
<dbReference type="AlphaFoldDB" id="A0A6A3C4H4"/>
<dbReference type="Proteomes" id="UP000436088">
    <property type="component" value="Unassembled WGS sequence"/>
</dbReference>
<evidence type="ECO:0000256" key="1">
    <source>
        <dbReference type="SAM" id="SignalP"/>
    </source>
</evidence>
<accession>A0A6A3C4H4</accession>
<comment type="caution">
    <text evidence="2">The sequence shown here is derived from an EMBL/GenBank/DDBJ whole genome shotgun (WGS) entry which is preliminary data.</text>
</comment>
<gene>
    <name evidence="2" type="ORF">F3Y22_tig00014370pilonHSYRG00070</name>
</gene>
<protein>
    <recommendedName>
        <fullName evidence="4">Bifunctional inhibitor/plant lipid transfer protein/seed storage helical domain-containing protein</fullName>
    </recommendedName>
</protein>
<feature type="signal peptide" evidence="1">
    <location>
        <begin position="1"/>
        <end position="24"/>
    </location>
</feature>
<proteinExistence type="predicted"/>
<feature type="chain" id="PRO_5025492753" description="Bifunctional inhibitor/plant lipid transfer protein/seed storage helical domain-containing protein" evidence="1">
    <location>
        <begin position="25"/>
        <end position="107"/>
    </location>
</feature>
<evidence type="ECO:0000313" key="3">
    <source>
        <dbReference type="Proteomes" id="UP000436088"/>
    </source>
</evidence>
<name>A0A6A3C4H4_HIBSY</name>
<keyword evidence="1" id="KW-0732">Signal</keyword>